<feature type="compositionally biased region" description="Acidic residues" evidence="1">
    <location>
        <begin position="183"/>
        <end position="205"/>
    </location>
</feature>
<evidence type="ECO:0000256" key="1">
    <source>
        <dbReference type="SAM" id="MobiDB-lite"/>
    </source>
</evidence>
<feature type="compositionally biased region" description="Basic and acidic residues" evidence="1">
    <location>
        <begin position="94"/>
        <end position="104"/>
    </location>
</feature>
<evidence type="ECO:0000313" key="2">
    <source>
        <dbReference type="EMBL" id="MED6137124.1"/>
    </source>
</evidence>
<dbReference type="Proteomes" id="UP001341840">
    <property type="component" value="Unassembled WGS sequence"/>
</dbReference>
<protein>
    <submittedName>
        <fullName evidence="2">Uncharacterized protein</fullName>
    </submittedName>
</protein>
<feature type="region of interest" description="Disordered" evidence="1">
    <location>
        <begin position="170"/>
        <end position="213"/>
    </location>
</feature>
<gene>
    <name evidence="2" type="ORF">PIB30_062056</name>
</gene>
<dbReference type="InterPro" id="IPR012881">
    <property type="entry name" value="DUF1685"/>
</dbReference>
<dbReference type="PANTHER" id="PTHR33785">
    <property type="entry name" value="OS06G0550800 PROTEIN"/>
    <property type="match status" value="1"/>
</dbReference>
<feature type="compositionally biased region" description="Basic residues" evidence="1">
    <location>
        <begin position="125"/>
        <end position="135"/>
    </location>
</feature>
<reference evidence="2 3" key="1">
    <citation type="journal article" date="2023" name="Plants (Basel)">
        <title>Bridging the Gap: Combining Genomics and Transcriptomics Approaches to Understand Stylosanthes scabra, an Orphan Legume from the Brazilian Caatinga.</title>
        <authorList>
            <person name="Ferreira-Neto J.R.C."/>
            <person name="da Silva M.D."/>
            <person name="Binneck E."/>
            <person name="de Melo N.F."/>
            <person name="da Silva R.H."/>
            <person name="de Melo A.L.T.M."/>
            <person name="Pandolfi V."/>
            <person name="Bustamante F.O."/>
            <person name="Brasileiro-Vidal A.C."/>
            <person name="Benko-Iseppon A.M."/>
        </authorList>
    </citation>
    <scope>NUCLEOTIDE SEQUENCE [LARGE SCALE GENOMIC DNA]</scope>
    <source>
        <tissue evidence="2">Leaves</tissue>
    </source>
</reference>
<evidence type="ECO:0000313" key="3">
    <source>
        <dbReference type="Proteomes" id="UP001341840"/>
    </source>
</evidence>
<feature type="compositionally biased region" description="Polar residues" evidence="1">
    <location>
        <begin position="52"/>
        <end position="70"/>
    </location>
</feature>
<feature type="compositionally biased region" description="Polar residues" evidence="1">
    <location>
        <begin position="24"/>
        <end position="36"/>
    </location>
</feature>
<feature type="compositionally biased region" description="Basic and acidic residues" evidence="1">
    <location>
        <begin position="37"/>
        <end position="50"/>
    </location>
</feature>
<comment type="caution">
    <text evidence="2">The sequence shown here is derived from an EMBL/GenBank/DDBJ whole genome shotgun (WGS) entry which is preliminary data.</text>
</comment>
<accession>A0ABU6SL50</accession>
<feature type="region of interest" description="Disordered" evidence="1">
    <location>
        <begin position="22"/>
        <end position="80"/>
    </location>
</feature>
<dbReference type="EMBL" id="JASCZI010060986">
    <property type="protein sequence ID" value="MED6137124.1"/>
    <property type="molecule type" value="Genomic_DNA"/>
</dbReference>
<sequence>MEAETVLKLFDSCWFGIQDMKEQQPCSSSSNENTNHQTKEEISGSEEPKLLRSQTIHTRSMSDQLGNMTCSMHDDSSSPEFVMLPSKLQTILSEKDVTDTEQGERQTQVQVQLEGLPKNNNNTSRGRKKKKRRQSKSLSDLEFEELKGFMDLGFVFSEEDKDSRLASILPGLQRLGKKRVNNEEDGVDDDDDEEEEDEDDEEEDCDKGTVPRPYLSEAWKVHKKKKENPLKNWKVPALNNENDIKDSLKLWAHTVASTVR</sequence>
<name>A0ABU6SL50_9FABA</name>
<feature type="region of interest" description="Disordered" evidence="1">
    <location>
        <begin position="94"/>
        <end position="137"/>
    </location>
</feature>
<proteinExistence type="predicted"/>
<dbReference type="PANTHER" id="PTHR33785:SF12">
    <property type="entry name" value="DUF1685 FAMILY PROTEIN"/>
    <property type="match status" value="1"/>
</dbReference>
<dbReference type="Pfam" id="PF07939">
    <property type="entry name" value="DUF1685"/>
    <property type="match status" value="1"/>
</dbReference>
<organism evidence="2 3">
    <name type="scientific">Stylosanthes scabra</name>
    <dbReference type="NCBI Taxonomy" id="79078"/>
    <lineage>
        <taxon>Eukaryota</taxon>
        <taxon>Viridiplantae</taxon>
        <taxon>Streptophyta</taxon>
        <taxon>Embryophyta</taxon>
        <taxon>Tracheophyta</taxon>
        <taxon>Spermatophyta</taxon>
        <taxon>Magnoliopsida</taxon>
        <taxon>eudicotyledons</taxon>
        <taxon>Gunneridae</taxon>
        <taxon>Pentapetalae</taxon>
        <taxon>rosids</taxon>
        <taxon>fabids</taxon>
        <taxon>Fabales</taxon>
        <taxon>Fabaceae</taxon>
        <taxon>Papilionoideae</taxon>
        <taxon>50 kb inversion clade</taxon>
        <taxon>dalbergioids sensu lato</taxon>
        <taxon>Dalbergieae</taxon>
        <taxon>Pterocarpus clade</taxon>
        <taxon>Stylosanthes</taxon>
    </lineage>
</organism>
<keyword evidence="3" id="KW-1185">Reference proteome</keyword>